<dbReference type="PANTHER" id="PTHR24217:SF10">
    <property type="entry name" value="SYNAPTOPODIN 2-LIKE PROTEIN"/>
    <property type="match status" value="1"/>
</dbReference>
<proteinExistence type="inferred from homology"/>
<keyword evidence="2" id="KW-0963">Cytoplasm</keyword>
<dbReference type="GO" id="GO:0003779">
    <property type="term" value="F:actin binding"/>
    <property type="evidence" value="ECO:0007669"/>
    <property type="project" value="TreeGrafter"/>
</dbReference>
<name>A0AAV2LBL6_KNICA</name>
<evidence type="ECO:0000256" key="1">
    <source>
        <dbReference type="ARBA" id="ARBA00004496"/>
    </source>
</evidence>
<evidence type="ECO:0000256" key="3">
    <source>
        <dbReference type="ARBA" id="ARBA00022553"/>
    </source>
</evidence>
<evidence type="ECO:0000256" key="4">
    <source>
        <dbReference type="ARBA" id="ARBA00038161"/>
    </source>
</evidence>
<dbReference type="PANTHER" id="PTHR24217">
    <property type="entry name" value="PUTATIVE-RELATED"/>
    <property type="match status" value="1"/>
</dbReference>
<evidence type="ECO:0000313" key="5">
    <source>
        <dbReference type="EMBL" id="CAL1599747.1"/>
    </source>
</evidence>
<evidence type="ECO:0000256" key="2">
    <source>
        <dbReference type="ARBA" id="ARBA00022490"/>
    </source>
</evidence>
<keyword evidence="6" id="KW-1185">Reference proteome</keyword>
<dbReference type="EMBL" id="OZ035845">
    <property type="protein sequence ID" value="CAL1599747.1"/>
    <property type="molecule type" value="Genomic_DNA"/>
</dbReference>
<dbReference type="InterPro" id="IPR051976">
    <property type="entry name" value="Synaptopodin_domain"/>
</dbReference>
<dbReference type="Proteomes" id="UP001497482">
    <property type="component" value="Chromosome 23"/>
</dbReference>
<accession>A0AAV2LBL6</accession>
<keyword evidence="3" id="KW-0597">Phosphoprotein</keyword>
<comment type="subcellular location">
    <subcellularLocation>
        <location evidence="1">Cytoplasm</location>
    </subcellularLocation>
</comment>
<dbReference type="GO" id="GO:0032233">
    <property type="term" value="P:positive regulation of actin filament bundle assembly"/>
    <property type="evidence" value="ECO:0007669"/>
    <property type="project" value="TreeGrafter"/>
</dbReference>
<dbReference type="GO" id="GO:0005634">
    <property type="term" value="C:nucleus"/>
    <property type="evidence" value="ECO:0007669"/>
    <property type="project" value="TreeGrafter"/>
</dbReference>
<gene>
    <name evidence="5" type="ORF">KC01_LOCUS27960</name>
</gene>
<dbReference type="AlphaFoldDB" id="A0AAV2LBL6"/>
<dbReference type="GO" id="GO:0030018">
    <property type="term" value="C:Z disc"/>
    <property type="evidence" value="ECO:0007669"/>
    <property type="project" value="TreeGrafter"/>
</dbReference>
<comment type="similarity">
    <text evidence="4">Belongs to the synaptopodin family.</text>
</comment>
<dbReference type="GO" id="GO:0015629">
    <property type="term" value="C:actin cytoskeleton"/>
    <property type="evidence" value="ECO:0007669"/>
    <property type="project" value="TreeGrafter"/>
</dbReference>
<organism evidence="5 6">
    <name type="scientific">Knipowitschia caucasica</name>
    <name type="common">Caucasian dwarf goby</name>
    <name type="synonym">Pomatoschistus caucasicus</name>
    <dbReference type="NCBI Taxonomy" id="637954"/>
    <lineage>
        <taxon>Eukaryota</taxon>
        <taxon>Metazoa</taxon>
        <taxon>Chordata</taxon>
        <taxon>Craniata</taxon>
        <taxon>Vertebrata</taxon>
        <taxon>Euteleostomi</taxon>
        <taxon>Actinopterygii</taxon>
        <taxon>Neopterygii</taxon>
        <taxon>Teleostei</taxon>
        <taxon>Neoteleostei</taxon>
        <taxon>Acanthomorphata</taxon>
        <taxon>Gobiaria</taxon>
        <taxon>Gobiiformes</taxon>
        <taxon>Gobioidei</taxon>
        <taxon>Gobiidae</taxon>
        <taxon>Gobiinae</taxon>
        <taxon>Knipowitschia</taxon>
    </lineage>
</organism>
<protein>
    <submittedName>
        <fullName evidence="5">Uncharacterized protein</fullName>
    </submittedName>
</protein>
<evidence type="ECO:0000313" key="6">
    <source>
        <dbReference type="Proteomes" id="UP001497482"/>
    </source>
</evidence>
<sequence>MRDITEAEQQTVIVKKELQRGESQVEKQVKEARTKCRSIASLLTDAPNPNSKGVLMFKKRRQRAKKKKKLSLSFNYPNNPHIQFQLCTGFLVQSDPFVWVFQFNSSKPHVGGYTRS</sequence>
<reference evidence="5 6" key="1">
    <citation type="submission" date="2024-04" db="EMBL/GenBank/DDBJ databases">
        <authorList>
            <person name="Waldvogel A.-M."/>
            <person name="Schoenle A."/>
        </authorList>
    </citation>
    <scope>NUCLEOTIDE SEQUENCE [LARGE SCALE GENOMIC DNA]</scope>
</reference>